<feature type="region of interest" description="Disordered" evidence="1">
    <location>
        <begin position="43"/>
        <end position="62"/>
    </location>
</feature>
<reference evidence="2" key="1">
    <citation type="submission" date="2021-01" db="EMBL/GenBank/DDBJ databases">
        <authorList>
            <consortium name="Genoscope - CEA"/>
            <person name="William W."/>
        </authorList>
    </citation>
    <scope>NUCLEOTIDE SEQUENCE</scope>
</reference>
<organism evidence="2 3">
    <name type="scientific">Paramecium sonneborni</name>
    <dbReference type="NCBI Taxonomy" id="65129"/>
    <lineage>
        <taxon>Eukaryota</taxon>
        <taxon>Sar</taxon>
        <taxon>Alveolata</taxon>
        <taxon>Ciliophora</taxon>
        <taxon>Intramacronucleata</taxon>
        <taxon>Oligohymenophorea</taxon>
        <taxon>Peniculida</taxon>
        <taxon>Parameciidae</taxon>
        <taxon>Paramecium</taxon>
    </lineage>
</organism>
<evidence type="ECO:0000313" key="2">
    <source>
        <dbReference type="EMBL" id="CAD8101282.1"/>
    </source>
</evidence>
<proteinExistence type="predicted"/>
<dbReference type="EMBL" id="CAJJDN010000075">
    <property type="protein sequence ID" value="CAD8101282.1"/>
    <property type="molecule type" value="Genomic_DNA"/>
</dbReference>
<comment type="caution">
    <text evidence="2">The sequence shown here is derived from an EMBL/GenBank/DDBJ whole genome shotgun (WGS) entry which is preliminary data.</text>
</comment>
<evidence type="ECO:0000313" key="3">
    <source>
        <dbReference type="Proteomes" id="UP000692954"/>
    </source>
</evidence>
<gene>
    <name evidence="2" type="ORF">PSON_ATCC_30995.1.T0750195</name>
</gene>
<dbReference type="AlphaFoldDB" id="A0A8S1PDB3"/>
<keyword evidence="3" id="KW-1185">Reference proteome</keyword>
<accession>A0A8S1PDB3</accession>
<dbReference type="Proteomes" id="UP000692954">
    <property type="component" value="Unassembled WGS sequence"/>
</dbReference>
<name>A0A8S1PDB3_9CILI</name>
<sequence>MPQLIDLIDRMLTLNPAKRITAKEALKHQYFQSRIVVKMPRIEQDAQPPKDPPIQKKVKQEQQRSLIDGVKINKCI</sequence>
<evidence type="ECO:0000256" key="1">
    <source>
        <dbReference type="SAM" id="MobiDB-lite"/>
    </source>
</evidence>
<protein>
    <submittedName>
        <fullName evidence="2">Uncharacterized protein</fullName>
    </submittedName>
</protein>
<dbReference type="OrthoDB" id="9332038at2759"/>